<evidence type="ECO:0000256" key="1">
    <source>
        <dbReference type="SAM" id="MobiDB-lite"/>
    </source>
</evidence>
<dbReference type="Proteomes" id="UP000077734">
    <property type="component" value="Unassembled WGS sequence"/>
</dbReference>
<evidence type="ECO:0008006" key="4">
    <source>
        <dbReference type="Google" id="ProtNLM"/>
    </source>
</evidence>
<keyword evidence="3" id="KW-1185">Reference proteome</keyword>
<reference evidence="2 3" key="1">
    <citation type="submission" date="2016-03" db="EMBL/GenBank/DDBJ databases">
        <authorList>
            <person name="Heylen K."/>
            <person name="De Vos P."/>
            <person name="Vekeman B."/>
        </authorList>
    </citation>
    <scope>NUCLEOTIDE SEQUENCE [LARGE SCALE GENOMIC DNA]</scope>
    <source>
        <strain evidence="2 3">R-49807</strain>
    </source>
</reference>
<evidence type="ECO:0000313" key="3">
    <source>
        <dbReference type="Proteomes" id="UP000077734"/>
    </source>
</evidence>
<accession>A0AA91DFQ9</accession>
<dbReference type="EMBL" id="LUUL01000042">
    <property type="protein sequence ID" value="OAI29436.1"/>
    <property type="molecule type" value="Genomic_DNA"/>
</dbReference>
<comment type="caution">
    <text evidence="2">The sequence shown here is derived from an EMBL/GenBank/DDBJ whole genome shotgun (WGS) entry which is preliminary data.</text>
</comment>
<feature type="region of interest" description="Disordered" evidence="1">
    <location>
        <begin position="43"/>
        <end position="64"/>
    </location>
</feature>
<name>A0AA91DFQ9_9GAMM</name>
<protein>
    <recommendedName>
        <fullName evidence="4">FAD/NAD(P)-binding domain-containing protein</fullName>
    </recommendedName>
</protein>
<evidence type="ECO:0000313" key="2">
    <source>
        <dbReference type="EMBL" id="OAI29436.1"/>
    </source>
</evidence>
<sequence>MGAELEGSRCITLAGGDKVYFDKLVLSPGIDFDFPRGMLQSGWTDANTPLSPSARSPPTPRRFRRPVTVITRRWMRWKNSGCFRQSRADQFRQLPNDVGVGQ</sequence>
<proteinExistence type="predicted"/>
<organism evidence="2 3">
    <name type="scientific">Methylomonas koyamae</name>
    <dbReference type="NCBI Taxonomy" id="702114"/>
    <lineage>
        <taxon>Bacteria</taxon>
        <taxon>Pseudomonadati</taxon>
        <taxon>Pseudomonadota</taxon>
        <taxon>Gammaproteobacteria</taxon>
        <taxon>Methylococcales</taxon>
        <taxon>Methylococcaceae</taxon>
        <taxon>Methylomonas</taxon>
    </lineage>
</organism>
<gene>
    <name evidence="2" type="ORF">A1356_23210</name>
</gene>
<dbReference type="AlphaFoldDB" id="A0AA91DFQ9"/>